<proteinExistence type="predicted"/>
<dbReference type="InterPro" id="IPR013024">
    <property type="entry name" value="GGCT-like"/>
</dbReference>
<dbReference type="CDD" id="cd06661">
    <property type="entry name" value="GGCT_like"/>
    <property type="match status" value="1"/>
</dbReference>
<dbReference type="SUPFAM" id="SSF110857">
    <property type="entry name" value="Gamma-glutamyl cyclotransferase-like"/>
    <property type="match status" value="1"/>
</dbReference>
<dbReference type="AlphaFoldDB" id="A0A8U0IPB7"/>
<feature type="domain" description="Gamma-glutamylcyclotransferase AIG2-like" evidence="1">
    <location>
        <begin position="3"/>
        <end position="104"/>
    </location>
</feature>
<protein>
    <submittedName>
        <fullName evidence="2">Gamma-glutamylcyclotransferase</fullName>
    </submittedName>
</protein>
<dbReference type="Gene3D" id="3.10.490.10">
    <property type="entry name" value="Gamma-glutamyl cyclotransferase-like"/>
    <property type="match status" value="1"/>
</dbReference>
<dbReference type="KEGG" id="haxz:M0R88_07080"/>
<dbReference type="Pfam" id="PF06094">
    <property type="entry name" value="GGACT"/>
    <property type="match status" value="1"/>
</dbReference>
<reference evidence="2" key="1">
    <citation type="submission" date="2022-04" db="EMBL/GenBank/DDBJ databases">
        <title>Diverse halophilic archaea isolated from saline environments.</title>
        <authorList>
            <person name="Cui H.-L."/>
        </authorList>
    </citation>
    <scope>NUCLEOTIDE SEQUENCE</scope>
    <source>
        <strain evidence="2">XZYJT40</strain>
    </source>
</reference>
<evidence type="ECO:0000313" key="3">
    <source>
        <dbReference type="Proteomes" id="UP000830434"/>
    </source>
</evidence>
<dbReference type="InterPro" id="IPR009288">
    <property type="entry name" value="AIG2-like_dom"/>
</dbReference>
<gene>
    <name evidence="2" type="ORF">M0R88_07080</name>
</gene>
<dbReference type="GeneID" id="72189605"/>
<dbReference type="Proteomes" id="UP000830434">
    <property type="component" value="Chromosome"/>
</dbReference>
<sequence>MEVFVYGTLTDPERVARVLPTFEFRGAATLDGLHRVEGEYPTLAPGGRTDGRLLETPEIEALDAYEGVERGLYVRVSVPVASGNHGEDRDRDRKGDAELYVGDPATLGADAEWPGTGSFAERVRRFCRESEVAVRLRGRD</sequence>
<dbReference type="RefSeq" id="WP_248656236.1">
    <property type="nucleotide sequence ID" value="NZ_CP096658.1"/>
</dbReference>
<accession>A0A8U0IPB7</accession>
<evidence type="ECO:0000259" key="1">
    <source>
        <dbReference type="Pfam" id="PF06094"/>
    </source>
</evidence>
<name>A0A8U0IPB7_9EURY</name>
<dbReference type="EMBL" id="CP096658">
    <property type="protein sequence ID" value="UPW01849.1"/>
    <property type="molecule type" value="Genomic_DNA"/>
</dbReference>
<keyword evidence="3" id="KW-1185">Reference proteome</keyword>
<dbReference type="InterPro" id="IPR036568">
    <property type="entry name" value="GGCT-like_sf"/>
</dbReference>
<evidence type="ECO:0000313" key="2">
    <source>
        <dbReference type="EMBL" id="UPW01849.1"/>
    </source>
</evidence>
<organism evidence="2 3">
    <name type="scientific">Halorussus gelatinilyticus</name>
    <dbReference type="NCBI Taxonomy" id="2937524"/>
    <lineage>
        <taxon>Archaea</taxon>
        <taxon>Methanobacteriati</taxon>
        <taxon>Methanobacteriota</taxon>
        <taxon>Stenosarchaea group</taxon>
        <taxon>Halobacteria</taxon>
        <taxon>Halobacteriales</taxon>
        <taxon>Haladaptataceae</taxon>
        <taxon>Halorussus</taxon>
    </lineage>
</organism>